<dbReference type="InterPro" id="IPR017853">
    <property type="entry name" value="GH"/>
</dbReference>
<protein>
    <recommendedName>
        <fullName evidence="3">beta-N-acetylhexosaminidase</fullName>
        <ecNumber evidence="3">3.2.1.52</ecNumber>
    </recommendedName>
</protein>
<dbReference type="InterPro" id="IPR015883">
    <property type="entry name" value="Glyco_hydro_20_cat"/>
</dbReference>
<sequence length="282" mass="32638">MIPEIDIPGHSRAAIAAYPQLGTDPNAGFKVADRWCMYNLYNNVLSPNDFTFEFLETVFKEAAEIFPSKYFHLGGDECSKRWWNDSKDVKEFMINNQISDEFHLQTYFVEYVTKVLSECGKRSIGWHEILEGDIPKDAIIMNWGDDANCLEAVKRGHEVVMSPGKPVYFDHYQSIDKEEGVSLGGYNPLIEVYKFNPIPKELQNTELAGKIIGAQANLWTEYIRTTKKLEIMLFPRLTAFAEAVWNSGNKAPFEQFIQKLEKNILRFYKIWGVEYYKLPKNF</sequence>
<dbReference type="GO" id="GO:0004563">
    <property type="term" value="F:beta-N-acetylhexosaminidase activity"/>
    <property type="evidence" value="ECO:0007669"/>
    <property type="project" value="UniProtKB-EC"/>
</dbReference>
<name>A0A645E8L5_9ZZZZ</name>
<evidence type="ECO:0000259" key="5">
    <source>
        <dbReference type="Pfam" id="PF00728"/>
    </source>
</evidence>
<evidence type="ECO:0000256" key="3">
    <source>
        <dbReference type="ARBA" id="ARBA00012663"/>
    </source>
</evidence>
<organism evidence="6">
    <name type="scientific">bioreactor metagenome</name>
    <dbReference type="NCBI Taxonomy" id="1076179"/>
    <lineage>
        <taxon>unclassified sequences</taxon>
        <taxon>metagenomes</taxon>
        <taxon>ecological metagenomes</taxon>
    </lineage>
</organism>
<dbReference type="GO" id="GO:0030203">
    <property type="term" value="P:glycosaminoglycan metabolic process"/>
    <property type="evidence" value="ECO:0007669"/>
    <property type="project" value="TreeGrafter"/>
</dbReference>
<dbReference type="EC" id="3.2.1.52" evidence="3"/>
<evidence type="ECO:0000256" key="1">
    <source>
        <dbReference type="ARBA" id="ARBA00001231"/>
    </source>
</evidence>
<dbReference type="PANTHER" id="PTHR22600:SF57">
    <property type="entry name" value="BETA-N-ACETYLHEXOSAMINIDASE"/>
    <property type="match status" value="1"/>
</dbReference>
<dbReference type="PANTHER" id="PTHR22600">
    <property type="entry name" value="BETA-HEXOSAMINIDASE"/>
    <property type="match status" value="1"/>
</dbReference>
<dbReference type="GO" id="GO:0005975">
    <property type="term" value="P:carbohydrate metabolic process"/>
    <property type="evidence" value="ECO:0007669"/>
    <property type="project" value="InterPro"/>
</dbReference>
<dbReference type="SUPFAM" id="SSF51445">
    <property type="entry name" value="(Trans)glycosidases"/>
    <property type="match status" value="1"/>
</dbReference>
<accession>A0A645E8L5</accession>
<evidence type="ECO:0000256" key="2">
    <source>
        <dbReference type="ARBA" id="ARBA00006285"/>
    </source>
</evidence>
<evidence type="ECO:0000256" key="4">
    <source>
        <dbReference type="ARBA" id="ARBA00022801"/>
    </source>
</evidence>
<evidence type="ECO:0000313" key="6">
    <source>
        <dbReference type="EMBL" id="MPM97568.1"/>
    </source>
</evidence>
<comment type="catalytic activity">
    <reaction evidence="1">
        <text>Hydrolysis of terminal non-reducing N-acetyl-D-hexosamine residues in N-acetyl-beta-D-hexosaminides.</text>
        <dbReference type="EC" id="3.2.1.52"/>
    </reaction>
</comment>
<dbReference type="GO" id="GO:0016020">
    <property type="term" value="C:membrane"/>
    <property type="evidence" value="ECO:0007669"/>
    <property type="project" value="TreeGrafter"/>
</dbReference>
<keyword evidence="6" id="KW-0326">Glycosidase</keyword>
<dbReference type="AlphaFoldDB" id="A0A645E8L5"/>
<proteinExistence type="inferred from homology"/>
<dbReference type="EMBL" id="VSSQ01043832">
    <property type="protein sequence ID" value="MPM97568.1"/>
    <property type="molecule type" value="Genomic_DNA"/>
</dbReference>
<dbReference type="PRINTS" id="PR00738">
    <property type="entry name" value="GLHYDRLASE20"/>
</dbReference>
<dbReference type="Gene3D" id="3.20.20.80">
    <property type="entry name" value="Glycosidases"/>
    <property type="match status" value="1"/>
</dbReference>
<gene>
    <name evidence="6" type="primary">exoI_11</name>
    <name evidence="6" type="ORF">SDC9_144743</name>
</gene>
<keyword evidence="4 6" id="KW-0378">Hydrolase</keyword>
<comment type="caution">
    <text evidence="6">The sequence shown here is derived from an EMBL/GenBank/DDBJ whole genome shotgun (WGS) entry which is preliminary data.</text>
</comment>
<dbReference type="InterPro" id="IPR025705">
    <property type="entry name" value="Beta_hexosaminidase_sua/sub"/>
</dbReference>
<comment type="similarity">
    <text evidence="2">Belongs to the glycosyl hydrolase 20 family.</text>
</comment>
<dbReference type="Pfam" id="PF00728">
    <property type="entry name" value="Glyco_hydro_20"/>
    <property type="match status" value="1"/>
</dbReference>
<feature type="domain" description="Glycoside hydrolase family 20 catalytic" evidence="5">
    <location>
        <begin position="2"/>
        <end position="246"/>
    </location>
</feature>
<reference evidence="6" key="1">
    <citation type="submission" date="2019-08" db="EMBL/GenBank/DDBJ databases">
        <authorList>
            <person name="Kucharzyk K."/>
            <person name="Murdoch R.W."/>
            <person name="Higgins S."/>
            <person name="Loffler F."/>
        </authorList>
    </citation>
    <scope>NUCLEOTIDE SEQUENCE</scope>
</reference>